<evidence type="ECO:0000256" key="3">
    <source>
        <dbReference type="ARBA" id="ARBA00022771"/>
    </source>
</evidence>
<dbReference type="InterPro" id="IPR012337">
    <property type="entry name" value="RNaseH-like_sf"/>
</dbReference>
<dbReference type="GO" id="GO:0008270">
    <property type="term" value="F:zinc ion binding"/>
    <property type="evidence" value="ECO:0007669"/>
    <property type="project" value="UniProtKB-KW"/>
</dbReference>
<dbReference type="GeneID" id="20650421"/>
<keyword evidence="3" id="KW-0863">Zinc-finger</keyword>
<gene>
    <name evidence="6" type="ORF">PHYSODRAFT_373558</name>
</gene>
<dbReference type="SUPFAM" id="SSF53098">
    <property type="entry name" value="Ribonuclease H-like"/>
    <property type="match status" value="1"/>
</dbReference>
<evidence type="ECO:0000256" key="2">
    <source>
        <dbReference type="ARBA" id="ARBA00022723"/>
    </source>
</evidence>
<dbReference type="PANTHER" id="PTHR46481">
    <property type="entry name" value="ZINC FINGER BED DOMAIN-CONTAINING PROTEIN 4"/>
    <property type="match status" value="1"/>
</dbReference>
<evidence type="ECO:0000256" key="4">
    <source>
        <dbReference type="ARBA" id="ARBA00022833"/>
    </source>
</evidence>
<keyword evidence="7" id="KW-1185">Reference proteome</keyword>
<accession>G4Z498</accession>
<reference evidence="6 7" key="1">
    <citation type="journal article" date="2006" name="Science">
        <title>Phytophthora genome sequences uncover evolutionary origins and mechanisms of pathogenesis.</title>
        <authorList>
            <person name="Tyler B.M."/>
            <person name="Tripathy S."/>
            <person name="Zhang X."/>
            <person name="Dehal P."/>
            <person name="Jiang R.H."/>
            <person name="Aerts A."/>
            <person name="Arredondo F.D."/>
            <person name="Baxter L."/>
            <person name="Bensasson D."/>
            <person name="Beynon J.L."/>
            <person name="Chapman J."/>
            <person name="Damasceno C.M."/>
            <person name="Dorrance A.E."/>
            <person name="Dou D."/>
            <person name="Dickerman A.W."/>
            <person name="Dubchak I.L."/>
            <person name="Garbelotto M."/>
            <person name="Gijzen M."/>
            <person name="Gordon S.G."/>
            <person name="Govers F."/>
            <person name="Grunwald N.J."/>
            <person name="Huang W."/>
            <person name="Ivors K.L."/>
            <person name="Jones R.W."/>
            <person name="Kamoun S."/>
            <person name="Krampis K."/>
            <person name="Lamour K.H."/>
            <person name="Lee M.K."/>
            <person name="McDonald W.H."/>
            <person name="Medina M."/>
            <person name="Meijer H.J."/>
            <person name="Nordberg E.K."/>
            <person name="Maclean D.J."/>
            <person name="Ospina-Giraldo M.D."/>
            <person name="Morris P.F."/>
            <person name="Phuntumart V."/>
            <person name="Putnam N.H."/>
            <person name="Rash S."/>
            <person name="Rose J.K."/>
            <person name="Sakihama Y."/>
            <person name="Salamov A.A."/>
            <person name="Savidor A."/>
            <person name="Scheuring C.F."/>
            <person name="Smith B.M."/>
            <person name="Sobral B.W."/>
            <person name="Terry A."/>
            <person name="Torto-Alalibo T.A."/>
            <person name="Win J."/>
            <person name="Xu Z."/>
            <person name="Zhang H."/>
            <person name="Grigoriev I.V."/>
            <person name="Rokhsar D.S."/>
            <person name="Boore J.L."/>
        </authorList>
    </citation>
    <scope>NUCLEOTIDE SEQUENCE [LARGE SCALE GENOMIC DNA]</scope>
    <source>
        <strain evidence="6 7">P6497</strain>
    </source>
</reference>
<protein>
    <recommendedName>
        <fullName evidence="8">DUF659 domain-containing protein</fullName>
    </recommendedName>
</protein>
<feature type="non-terminal residue" evidence="6">
    <location>
        <position position="138"/>
    </location>
</feature>
<dbReference type="InParanoid" id="G4Z498"/>
<feature type="non-terminal residue" evidence="6">
    <location>
        <position position="1"/>
    </location>
</feature>
<evidence type="ECO:0000313" key="7">
    <source>
        <dbReference type="Proteomes" id="UP000002640"/>
    </source>
</evidence>
<dbReference type="EMBL" id="JH159153">
    <property type="protein sequence ID" value="EGZ19404.1"/>
    <property type="molecule type" value="Genomic_DNA"/>
</dbReference>
<dbReference type="PANTHER" id="PTHR46481:SF10">
    <property type="entry name" value="ZINC FINGER BED DOMAIN-CONTAINING PROTEIN 39"/>
    <property type="match status" value="1"/>
</dbReference>
<comment type="subcellular location">
    <subcellularLocation>
        <location evidence="1">Nucleus</location>
    </subcellularLocation>
</comment>
<keyword evidence="5" id="KW-0539">Nucleus</keyword>
<evidence type="ECO:0000256" key="1">
    <source>
        <dbReference type="ARBA" id="ARBA00004123"/>
    </source>
</evidence>
<keyword evidence="4" id="KW-0862">Zinc</keyword>
<dbReference type="GO" id="GO:0005634">
    <property type="term" value="C:nucleus"/>
    <property type="evidence" value="ECO:0007669"/>
    <property type="project" value="UniProtKB-SubCell"/>
</dbReference>
<name>G4Z498_PHYSP</name>
<dbReference type="AlphaFoldDB" id="G4Z498"/>
<evidence type="ECO:0000313" key="6">
    <source>
        <dbReference type="EMBL" id="EGZ19404.1"/>
    </source>
</evidence>
<sequence>RPFTIVNDKYSRMLNSIQGYVKTVKPWKAREGVEIVAAELRVVLKEKVGVDCVYYSASTDIWTARSKRGFISFTLHYLDENFKMHCWILEIKPLPGKHDAYKIADALQESCELLGLDSMSCLAHTLHLIVGARIVTKK</sequence>
<dbReference type="Proteomes" id="UP000002640">
    <property type="component" value="Unassembled WGS sequence"/>
</dbReference>
<keyword evidence="2" id="KW-0479">Metal-binding</keyword>
<proteinExistence type="predicted"/>
<evidence type="ECO:0000256" key="5">
    <source>
        <dbReference type="ARBA" id="ARBA00023242"/>
    </source>
</evidence>
<dbReference type="KEGG" id="psoj:PHYSODRAFT_373558"/>
<dbReference type="RefSeq" id="XP_009522121.1">
    <property type="nucleotide sequence ID" value="XM_009523826.1"/>
</dbReference>
<dbReference type="InterPro" id="IPR052035">
    <property type="entry name" value="ZnF_BED_domain_contain"/>
</dbReference>
<evidence type="ECO:0008006" key="8">
    <source>
        <dbReference type="Google" id="ProtNLM"/>
    </source>
</evidence>
<dbReference type="STRING" id="1094619.G4Z498"/>
<organism evidence="6 7">
    <name type="scientific">Phytophthora sojae (strain P6497)</name>
    <name type="common">Soybean stem and root rot agent</name>
    <name type="synonym">Phytophthora megasperma f. sp. glycines</name>
    <dbReference type="NCBI Taxonomy" id="1094619"/>
    <lineage>
        <taxon>Eukaryota</taxon>
        <taxon>Sar</taxon>
        <taxon>Stramenopiles</taxon>
        <taxon>Oomycota</taxon>
        <taxon>Peronosporomycetes</taxon>
        <taxon>Peronosporales</taxon>
        <taxon>Peronosporaceae</taxon>
        <taxon>Phytophthora</taxon>
    </lineage>
</organism>